<evidence type="ECO:0000313" key="3">
    <source>
        <dbReference type="Proteomes" id="UP000199161"/>
    </source>
</evidence>
<dbReference type="OrthoDB" id="181456at2157"/>
<reference evidence="3" key="1">
    <citation type="submission" date="2016-10" db="EMBL/GenBank/DDBJ databases">
        <authorList>
            <person name="Varghese N."/>
            <person name="Submissions S."/>
        </authorList>
    </citation>
    <scope>NUCLEOTIDE SEQUENCE [LARGE SCALE GENOMIC DNA]</scope>
    <source>
        <strain evidence="3">DSM 13078</strain>
    </source>
</reference>
<dbReference type="EMBL" id="FOKW01000008">
    <property type="protein sequence ID" value="SFC45384.1"/>
    <property type="molecule type" value="Genomic_DNA"/>
</dbReference>
<evidence type="ECO:0000313" key="2">
    <source>
        <dbReference type="EMBL" id="SFC45384.1"/>
    </source>
</evidence>
<name>A0A1I1JA01_NATHA</name>
<keyword evidence="3" id="KW-1185">Reference proteome</keyword>
<dbReference type="Pfam" id="PF18545">
    <property type="entry name" value="HalOD1"/>
    <property type="match status" value="1"/>
</dbReference>
<dbReference type="RefSeq" id="WP_177209192.1">
    <property type="nucleotide sequence ID" value="NZ_FOKW01000008.1"/>
</dbReference>
<evidence type="ECO:0000259" key="1">
    <source>
        <dbReference type="Pfam" id="PF18545"/>
    </source>
</evidence>
<dbReference type="Proteomes" id="UP000199161">
    <property type="component" value="Unassembled WGS sequence"/>
</dbReference>
<proteinExistence type="predicted"/>
<gene>
    <name evidence="2" type="ORF">SAMN05444422_108215</name>
</gene>
<feature type="domain" description="Halobacterial output" evidence="1">
    <location>
        <begin position="11"/>
        <end position="85"/>
    </location>
</feature>
<organism evidence="2 3">
    <name type="scientific">Natronobacterium haloterrestre</name>
    <name type="common">Halobiforma haloterrestris</name>
    <dbReference type="NCBI Taxonomy" id="148448"/>
    <lineage>
        <taxon>Archaea</taxon>
        <taxon>Methanobacteriati</taxon>
        <taxon>Methanobacteriota</taxon>
        <taxon>Stenosarchaea group</taxon>
        <taxon>Halobacteria</taxon>
        <taxon>Halobacteriales</taxon>
        <taxon>Natrialbaceae</taxon>
        <taxon>Natronobacterium</taxon>
    </lineage>
</organism>
<protein>
    <recommendedName>
        <fullName evidence="1">Halobacterial output domain-containing protein</fullName>
    </recommendedName>
</protein>
<sequence>MATQPSSPPADEPLSVRVVRAIAAHDGVDPIDLSPPLYASIDPAALDSLFEPTGPARSGERVGSLTFDHDGKQVTVGADGEIAIDSSPEVDRSSRRST</sequence>
<dbReference type="InterPro" id="IPR040624">
    <property type="entry name" value="HalOD1"/>
</dbReference>
<accession>A0A1I1JA01</accession>
<dbReference type="AlphaFoldDB" id="A0A1I1JA01"/>